<organism evidence="1">
    <name type="scientific">Klebsiella pneumoniae</name>
    <dbReference type="NCBI Taxonomy" id="573"/>
    <lineage>
        <taxon>Bacteria</taxon>
        <taxon>Pseudomonadati</taxon>
        <taxon>Pseudomonadota</taxon>
        <taxon>Gammaproteobacteria</taxon>
        <taxon>Enterobacterales</taxon>
        <taxon>Enterobacteriaceae</taxon>
        <taxon>Klebsiella/Raoultella group</taxon>
        <taxon>Klebsiella</taxon>
        <taxon>Klebsiella pneumoniae complex</taxon>
    </lineage>
</organism>
<keyword evidence="1" id="KW-0808">Transferase</keyword>
<dbReference type="AlphaFoldDB" id="A0A4P0YHY0"/>
<dbReference type="InterPro" id="IPR012162">
    <property type="entry name" value="PNPase"/>
</dbReference>
<protein>
    <submittedName>
        <fullName evidence="1">Polyribonucleotide nucleotidyltransferase</fullName>
        <ecNumber evidence="1">2.7.7.8</ecNumber>
    </submittedName>
</protein>
<dbReference type="InterPro" id="IPR020568">
    <property type="entry name" value="Ribosomal_Su5_D2-typ_SF"/>
</dbReference>
<dbReference type="GO" id="GO:0003723">
    <property type="term" value="F:RNA binding"/>
    <property type="evidence" value="ECO:0007669"/>
    <property type="project" value="InterPro"/>
</dbReference>
<name>A0A4P0YHY0_KLEPN</name>
<dbReference type="PANTHER" id="PTHR11252">
    <property type="entry name" value="POLYRIBONUCLEOTIDE NUCLEOTIDYLTRANSFERASE"/>
    <property type="match status" value="1"/>
</dbReference>
<evidence type="ECO:0000313" key="1">
    <source>
        <dbReference type="EMBL" id="VTM59666.1"/>
    </source>
</evidence>
<dbReference type="GO" id="GO:0006402">
    <property type="term" value="P:mRNA catabolic process"/>
    <property type="evidence" value="ECO:0007669"/>
    <property type="project" value="InterPro"/>
</dbReference>
<dbReference type="EC" id="2.7.7.8" evidence="1"/>
<dbReference type="Proteomes" id="UP000507695">
    <property type="component" value="Unassembled WGS sequence"/>
</dbReference>
<dbReference type="InterPro" id="IPR027408">
    <property type="entry name" value="PNPase/RNase_PH_dom_sf"/>
</dbReference>
<sequence>MAKRRRWLPRLWGTARDAQNIDELMGERTDSFLFHYNFPPYSVGETGMVGSPKRREIGHGRLAKRGVLAVIADY</sequence>
<dbReference type="GO" id="GO:0005829">
    <property type="term" value="C:cytosol"/>
    <property type="evidence" value="ECO:0007669"/>
    <property type="project" value="TreeGrafter"/>
</dbReference>
<dbReference type="GO" id="GO:0004654">
    <property type="term" value="F:polyribonucleotide nucleotidyltransferase activity"/>
    <property type="evidence" value="ECO:0007669"/>
    <property type="project" value="UniProtKB-EC"/>
</dbReference>
<gene>
    <name evidence="1" type="primary">pnp_3</name>
    <name evidence="1" type="ORF">NCTC9183_06287</name>
</gene>
<dbReference type="SUPFAM" id="SSF54211">
    <property type="entry name" value="Ribosomal protein S5 domain 2-like"/>
    <property type="match status" value="1"/>
</dbReference>
<dbReference type="PANTHER" id="PTHR11252:SF0">
    <property type="entry name" value="POLYRIBONUCLEOTIDE NUCLEOTIDYLTRANSFERASE 1, MITOCHONDRIAL"/>
    <property type="match status" value="1"/>
</dbReference>
<dbReference type="GO" id="GO:0000175">
    <property type="term" value="F:3'-5'-RNA exonuclease activity"/>
    <property type="evidence" value="ECO:0007669"/>
    <property type="project" value="TreeGrafter"/>
</dbReference>
<proteinExistence type="predicted"/>
<accession>A0A4P0YHY0</accession>
<reference evidence="1" key="1">
    <citation type="submission" date="2019-04" db="EMBL/GenBank/DDBJ databases">
        <authorList>
            <consortium name="Pathogen Informatics"/>
        </authorList>
    </citation>
    <scope>NUCLEOTIDE SEQUENCE</scope>
    <source>
        <strain evidence="1">NCTC9183</strain>
    </source>
</reference>
<keyword evidence="1" id="KW-0548">Nucleotidyltransferase</keyword>
<dbReference type="EMBL" id="CABDVL010000003">
    <property type="protein sequence ID" value="VTM59666.1"/>
    <property type="molecule type" value="Genomic_DNA"/>
</dbReference>
<dbReference type="Gene3D" id="3.30.230.70">
    <property type="entry name" value="GHMP Kinase, N-terminal domain"/>
    <property type="match status" value="1"/>
</dbReference>